<dbReference type="AlphaFoldDB" id="A0A1V6CE53"/>
<accession>A0A1V6CE53</accession>
<reference evidence="1" key="1">
    <citation type="submission" date="2017-02" db="EMBL/GenBank/DDBJ databases">
        <title>Delving into the versatile metabolic prowess of the omnipresent phylum Bacteroidetes.</title>
        <authorList>
            <person name="Nobu M.K."/>
            <person name="Mei R."/>
            <person name="Narihiro T."/>
            <person name="Kuroda K."/>
            <person name="Liu W.-T."/>
        </authorList>
    </citation>
    <scope>NUCLEOTIDE SEQUENCE</scope>
    <source>
        <strain evidence="1">ADurb.Bin131</strain>
    </source>
</reference>
<name>A0A1V6CE53_UNCT6</name>
<proteinExistence type="predicted"/>
<evidence type="ECO:0000313" key="1">
    <source>
        <dbReference type="EMBL" id="OQB75170.1"/>
    </source>
</evidence>
<dbReference type="SUPFAM" id="SSF53474">
    <property type="entry name" value="alpha/beta-Hydrolases"/>
    <property type="match status" value="1"/>
</dbReference>
<dbReference type="InterPro" id="IPR050261">
    <property type="entry name" value="FrsA_esterase"/>
</dbReference>
<sequence length="567" mass="65131">MKKIILFLIMGWVVLFAGTDFVDPIFNINSIINDPLDVKIISTTKQGNIIIQEVEFTSEVYQEKPVRIYGIIGFPEGANKLPAIFWSQSGMAPANKGMPELFASRGYVCMCITLPHSIWNPNVRFDTKNPENGNMTHYAIAQMRAITYLSTIPEVDPDRIGIGGSSYGGFFSTLIAGADPRLKCGMAFFAGGNMSLGTHIPQFTQLENLEDVDVWNKTIDPALRLRYRKIPFLWGVAANDNWFYFSSVTKTYEDSIGEKRMAIVPLWEHGFPEEVDEQLFSWFDIYLKHIRKPYNNVSSLNIQKKNNKLYAMWSFSGENKVNEAKIIVSYGKVSPWKWWVHRNHLVFPAEIKGNMITAEIPVVEPGIEMLVYGNIIDNNNVLISTVPVKVKPENYGLKKANCYSRFNLFQYKVLDDETQKNFNRMGITRYVVDKKEKRNNLNSLRVEPTNNKKTGQIYIKLHHVPEHSHILKLWVKAEKKTEIVFTVKGVEYPDQKSSIVRLLRNQDTQGTIPIFTKSVNVENSWKMIQVQCPYNNEGVEGYELIITVKDPVKYWINNIVFEPVWNK</sequence>
<dbReference type="EMBL" id="MWDQ01000022">
    <property type="protein sequence ID" value="OQB75170.1"/>
    <property type="molecule type" value="Genomic_DNA"/>
</dbReference>
<keyword evidence="1" id="KW-0378">Hydrolase</keyword>
<dbReference type="GO" id="GO:0016787">
    <property type="term" value="F:hydrolase activity"/>
    <property type="evidence" value="ECO:0007669"/>
    <property type="project" value="UniProtKB-KW"/>
</dbReference>
<gene>
    <name evidence="1" type="ORF">BWX89_00112</name>
</gene>
<organism evidence="1">
    <name type="scientific">candidate division TA06 bacterium ADurb.Bin131</name>
    <dbReference type="NCBI Taxonomy" id="1852827"/>
    <lineage>
        <taxon>Bacteria</taxon>
        <taxon>Bacteria division TA06</taxon>
    </lineage>
</organism>
<dbReference type="PANTHER" id="PTHR22946">
    <property type="entry name" value="DIENELACTONE HYDROLASE DOMAIN-CONTAINING PROTEIN-RELATED"/>
    <property type="match status" value="1"/>
</dbReference>
<protein>
    <submittedName>
        <fullName evidence="1">Alpha/beta hydrolase family protein</fullName>
    </submittedName>
</protein>
<dbReference type="InterPro" id="IPR029058">
    <property type="entry name" value="AB_hydrolase_fold"/>
</dbReference>
<dbReference type="Gene3D" id="3.40.50.1820">
    <property type="entry name" value="alpha/beta hydrolase"/>
    <property type="match status" value="1"/>
</dbReference>
<dbReference type="Proteomes" id="UP000485562">
    <property type="component" value="Unassembled WGS sequence"/>
</dbReference>
<comment type="caution">
    <text evidence="1">The sequence shown here is derived from an EMBL/GenBank/DDBJ whole genome shotgun (WGS) entry which is preliminary data.</text>
</comment>